<dbReference type="Gene3D" id="1.10.260.40">
    <property type="entry name" value="lambda repressor-like DNA-binding domains"/>
    <property type="match status" value="1"/>
</dbReference>
<dbReference type="CDD" id="cd00093">
    <property type="entry name" value="HTH_XRE"/>
    <property type="match status" value="1"/>
</dbReference>
<accession>A0ABN1HXS2</accession>
<feature type="domain" description="Peptidase S24/S26A/S26B/S26C" evidence="4">
    <location>
        <begin position="132"/>
        <end position="218"/>
    </location>
</feature>
<name>A0ABN1HXS2_9SPHN</name>
<dbReference type="InterPro" id="IPR010982">
    <property type="entry name" value="Lambda_DNA-bd_dom_sf"/>
</dbReference>
<evidence type="ECO:0000259" key="4">
    <source>
        <dbReference type="Pfam" id="PF00717"/>
    </source>
</evidence>
<dbReference type="InterPro" id="IPR039418">
    <property type="entry name" value="LexA-like"/>
</dbReference>
<dbReference type="Proteomes" id="UP001500238">
    <property type="component" value="Unassembled WGS sequence"/>
</dbReference>
<proteinExistence type="predicted"/>
<dbReference type="SUPFAM" id="SSF51306">
    <property type="entry name" value="LexA/Signal peptidase"/>
    <property type="match status" value="1"/>
</dbReference>
<keyword evidence="1" id="KW-0805">Transcription regulation</keyword>
<evidence type="ECO:0000256" key="3">
    <source>
        <dbReference type="ARBA" id="ARBA00023163"/>
    </source>
</evidence>
<evidence type="ECO:0000313" key="5">
    <source>
        <dbReference type="EMBL" id="GAA0672564.1"/>
    </source>
</evidence>
<dbReference type="PANTHER" id="PTHR40661">
    <property type="match status" value="1"/>
</dbReference>
<dbReference type="InterPro" id="IPR015927">
    <property type="entry name" value="Peptidase_S24_S26A/B/C"/>
</dbReference>
<keyword evidence="6" id="KW-1185">Reference proteome</keyword>
<keyword evidence="3" id="KW-0804">Transcription</keyword>
<sequence>MKERIQAKLSELNVSAREISMAALNQPDAIRNIVKKGHMPAIDRLDAIADHLGTTSDWLLGREKAIERTLPEVAGIPPEAFRRLPKTLPIYGSALGADLEYSDEHGIVVKVEQTEVHMSAPMDFMARPIGVTGRPDLYVVEVSGHSMEPRYDSGRRVLVDPRRAAGVGDDVVVQLRGPTFDGEEIRHVLIKQLVRRRPGVVVLRQFNPVVEFEVPNEQVSAVHRVMPWDEALGF</sequence>
<evidence type="ECO:0000256" key="1">
    <source>
        <dbReference type="ARBA" id="ARBA00023015"/>
    </source>
</evidence>
<dbReference type="EMBL" id="BAAAES010000009">
    <property type="protein sequence ID" value="GAA0672564.1"/>
    <property type="molecule type" value="Genomic_DNA"/>
</dbReference>
<gene>
    <name evidence="5" type="ORF">GCM10009102_24830</name>
</gene>
<dbReference type="InterPro" id="IPR036286">
    <property type="entry name" value="LexA/Signal_pep-like_sf"/>
</dbReference>
<evidence type="ECO:0000256" key="2">
    <source>
        <dbReference type="ARBA" id="ARBA00023125"/>
    </source>
</evidence>
<dbReference type="Pfam" id="PF00717">
    <property type="entry name" value="Peptidase_S24"/>
    <property type="match status" value="1"/>
</dbReference>
<dbReference type="CDD" id="cd06529">
    <property type="entry name" value="S24_LexA-like"/>
    <property type="match status" value="1"/>
</dbReference>
<comment type="caution">
    <text evidence="5">The sequence shown here is derived from an EMBL/GenBank/DDBJ whole genome shotgun (WGS) entry which is preliminary data.</text>
</comment>
<dbReference type="InterPro" id="IPR001387">
    <property type="entry name" value="Cro/C1-type_HTH"/>
</dbReference>
<organism evidence="5 6">
    <name type="scientific">Sphingomonas insulae</name>
    <dbReference type="NCBI Taxonomy" id="424800"/>
    <lineage>
        <taxon>Bacteria</taxon>
        <taxon>Pseudomonadati</taxon>
        <taxon>Pseudomonadota</taxon>
        <taxon>Alphaproteobacteria</taxon>
        <taxon>Sphingomonadales</taxon>
        <taxon>Sphingomonadaceae</taxon>
        <taxon>Sphingomonas</taxon>
    </lineage>
</organism>
<protein>
    <recommendedName>
        <fullName evidence="4">Peptidase S24/S26A/S26B/S26C domain-containing protein</fullName>
    </recommendedName>
</protein>
<dbReference type="Gene3D" id="2.10.109.10">
    <property type="entry name" value="Umud Fragment, subunit A"/>
    <property type="match status" value="1"/>
</dbReference>
<dbReference type="PANTHER" id="PTHR40661:SF3">
    <property type="entry name" value="FELS-1 PROPHAGE TRANSCRIPTIONAL REGULATOR"/>
    <property type="match status" value="1"/>
</dbReference>
<evidence type="ECO:0000313" key="6">
    <source>
        <dbReference type="Proteomes" id="UP001500238"/>
    </source>
</evidence>
<reference evidence="5 6" key="1">
    <citation type="journal article" date="2019" name="Int. J. Syst. Evol. Microbiol.">
        <title>The Global Catalogue of Microorganisms (GCM) 10K type strain sequencing project: providing services to taxonomists for standard genome sequencing and annotation.</title>
        <authorList>
            <consortium name="The Broad Institute Genomics Platform"/>
            <consortium name="The Broad Institute Genome Sequencing Center for Infectious Disease"/>
            <person name="Wu L."/>
            <person name="Ma J."/>
        </authorList>
    </citation>
    <scope>NUCLEOTIDE SEQUENCE [LARGE SCALE GENOMIC DNA]</scope>
    <source>
        <strain evidence="5 6">JCM 14603</strain>
    </source>
</reference>
<keyword evidence="2" id="KW-0238">DNA-binding</keyword>